<dbReference type="PANTHER" id="PTHR13376">
    <property type="entry name" value="INTRAFLAGELLAR TRANSPORT PROTEIN 46 HOMOLOG"/>
    <property type="match status" value="1"/>
</dbReference>
<comment type="caution">
    <text evidence="8">The sequence shown here is derived from an EMBL/GenBank/DDBJ whole genome shotgun (WGS) entry which is preliminary data.</text>
</comment>
<evidence type="ECO:0000256" key="5">
    <source>
        <dbReference type="ARBA" id="ARBA00023212"/>
    </source>
</evidence>
<dbReference type="AlphaFoldDB" id="A0A8S1NYH4"/>
<dbReference type="GO" id="GO:0042073">
    <property type="term" value="P:intraciliary transport"/>
    <property type="evidence" value="ECO:0007669"/>
    <property type="project" value="InterPro"/>
</dbReference>
<keyword evidence="3" id="KW-0963">Cytoplasm</keyword>
<feature type="compositionally biased region" description="Low complexity" evidence="7">
    <location>
        <begin position="46"/>
        <end position="61"/>
    </location>
</feature>
<evidence type="ECO:0000313" key="9">
    <source>
        <dbReference type="Proteomes" id="UP000688137"/>
    </source>
</evidence>
<protein>
    <recommendedName>
        <fullName evidence="10">Intraflagellar transport protein 46 homolog</fullName>
    </recommendedName>
</protein>
<evidence type="ECO:0008006" key="10">
    <source>
        <dbReference type="Google" id="ProtNLM"/>
    </source>
</evidence>
<keyword evidence="5" id="KW-0206">Cytoskeleton</keyword>
<dbReference type="GO" id="GO:0005815">
    <property type="term" value="C:microtubule organizing center"/>
    <property type="evidence" value="ECO:0007669"/>
    <property type="project" value="TreeGrafter"/>
</dbReference>
<dbReference type="GO" id="GO:0060271">
    <property type="term" value="P:cilium assembly"/>
    <property type="evidence" value="ECO:0007669"/>
    <property type="project" value="TreeGrafter"/>
</dbReference>
<dbReference type="GO" id="GO:0031514">
    <property type="term" value="C:motile cilium"/>
    <property type="evidence" value="ECO:0007669"/>
    <property type="project" value="TreeGrafter"/>
</dbReference>
<dbReference type="EMBL" id="CAJJDM010000102">
    <property type="protein sequence ID" value="CAD8095531.1"/>
    <property type="molecule type" value="Genomic_DNA"/>
</dbReference>
<accession>A0A8S1NYH4</accession>
<evidence type="ECO:0000256" key="2">
    <source>
        <dbReference type="ARBA" id="ARBA00007700"/>
    </source>
</evidence>
<feature type="compositionally biased region" description="Acidic residues" evidence="7">
    <location>
        <begin position="29"/>
        <end position="45"/>
    </location>
</feature>
<name>A0A8S1NYH4_PARPR</name>
<evidence type="ECO:0000256" key="7">
    <source>
        <dbReference type="SAM" id="MobiDB-lite"/>
    </source>
</evidence>
<evidence type="ECO:0000256" key="6">
    <source>
        <dbReference type="ARBA" id="ARBA00023273"/>
    </source>
</evidence>
<reference evidence="8" key="1">
    <citation type="submission" date="2021-01" db="EMBL/GenBank/DDBJ databases">
        <authorList>
            <consortium name="Genoscope - CEA"/>
            <person name="William W."/>
        </authorList>
    </citation>
    <scope>NUCLEOTIDE SEQUENCE</scope>
</reference>
<evidence type="ECO:0000256" key="1">
    <source>
        <dbReference type="ARBA" id="ARBA00004120"/>
    </source>
</evidence>
<proteinExistence type="inferred from homology"/>
<evidence type="ECO:0000256" key="3">
    <source>
        <dbReference type="ARBA" id="ARBA00022490"/>
    </source>
</evidence>
<keyword evidence="6" id="KW-0966">Cell projection</keyword>
<dbReference type="InterPro" id="IPR022088">
    <property type="entry name" value="Intraflagellar_transp_cmplxB"/>
</dbReference>
<dbReference type="OMA" id="QYIRRYT"/>
<evidence type="ECO:0000256" key="4">
    <source>
        <dbReference type="ARBA" id="ARBA00023069"/>
    </source>
</evidence>
<keyword evidence="9" id="KW-1185">Reference proteome</keyword>
<organism evidence="8 9">
    <name type="scientific">Paramecium primaurelia</name>
    <dbReference type="NCBI Taxonomy" id="5886"/>
    <lineage>
        <taxon>Eukaryota</taxon>
        <taxon>Sar</taxon>
        <taxon>Alveolata</taxon>
        <taxon>Ciliophora</taxon>
        <taxon>Intramacronucleata</taxon>
        <taxon>Oligohymenophorea</taxon>
        <taxon>Peniculida</taxon>
        <taxon>Parameciidae</taxon>
        <taxon>Paramecium</taxon>
    </lineage>
</organism>
<sequence length="298" mass="33802">MQKNDYGFGGDEKVKKIDNEHYDEAIELKDEEDEEIVSGEEDEDQYQAGARGAQQAAQSAGFQDGKVPLPAGAYNPNDYSNLQVGAEVKQLFEYIARYKAPQMVLDAKLKPFIPDYVPAIGEVDAFIKMPRPDGQPETLGLVTLDEPALNQSKKAKLDLLMREYVKVANRGKNTTIHAIENADKNPKEITAWINDVAEIHKKKQPPSVSYSKIMPDIEELMQVWPQEIEDLFQSTQLPGDNIDMGLQEYCQFSCNLLDIPVHSINNNRNIIESLHVLFTLFSEFKTNQHFRQNNDEIQ</sequence>
<dbReference type="Proteomes" id="UP000688137">
    <property type="component" value="Unassembled WGS sequence"/>
</dbReference>
<evidence type="ECO:0000313" key="8">
    <source>
        <dbReference type="EMBL" id="CAD8095531.1"/>
    </source>
</evidence>
<feature type="region of interest" description="Disordered" evidence="7">
    <location>
        <begin position="25"/>
        <end position="61"/>
    </location>
</feature>
<dbReference type="PANTHER" id="PTHR13376:SF0">
    <property type="entry name" value="INTRAFLAGELLAR TRANSPORT PROTEIN 46 HOMOLOG"/>
    <property type="match status" value="1"/>
</dbReference>
<comment type="subcellular location">
    <subcellularLocation>
        <location evidence="1">Cytoplasm</location>
        <location evidence="1">Cytoskeleton</location>
        <location evidence="1">Cilium basal body</location>
    </subcellularLocation>
</comment>
<gene>
    <name evidence="8" type="ORF">PPRIM_AZ9-3.1.T0990012</name>
</gene>
<keyword evidence="4" id="KW-0969">Cilium</keyword>
<dbReference type="Pfam" id="PF12317">
    <property type="entry name" value="IFT46_B_C"/>
    <property type="match status" value="1"/>
</dbReference>
<comment type="similarity">
    <text evidence="2">Belongs to the IFT46 family.</text>
</comment>
<dbReference type="GO" id="GO:0030992">
    <property type="term" value="C:intraciliary transport particle B"/>
    <property type="evidence" value="ECO:0007669"/>
    <property type="project" value="TreeGrafter"/>
</dbReference>